<evidence type="ECO:0000256" key="3">
    <source>
        <dbReference type="ARBA" id="ARBA00022490"/>
    </source>
</evidence>
<evidence type="ECO:0000256" key="11">
    <source>
        <dbReference type="SAM" id="MobiDB-lite"/>
    </source>
</evidence>
<keyword evidence="14" id="KW-1185">Reference proteome</keyword>
<dbReference type="EC" id="2.7.4.24" evidence="10"/>
<keyword evidence="5 10" id="KW-0547">Nucleotide-binding</keyword>
<comment type="caution">
    <text evidence="13">The sequence shown here is derived from an EMBL/GenBank/DDBJ whole genome shotgun (WGS) entry which is preliminary data.</text>
</comment>
<feature type="compositionally biased region" description="Acidic residues" evidence="11">
    <location>
        <begin position="1103"/>
        <end position="1112"/>
    </location>
</feature>
<dbReference type="InterPro" id="IPR037446">
    <property type="entry name" value="His_Pase_VIP1"/>
</dbReference>
<reference evidence="14" key="1">
    <citation type="journal article" date="2017" name="bioRxiv">
        <title>Comparative analysis of the genomes of Stylophora pistillata and Acropora digitifera provides evidence for extensive differences between species of corals.</title>
        <authorList>
            <person name="Voolstra C.R."/>
            <person name="Li Y."/>
            <person name="Liew Y.J."/>
            <person name="Baumgarten S."/>
            <person name="Zoccola D."/>
            <person name="Flot J.-F."/>
            <person name="Tambutte S."/>
            <person name="Allemand D."/>
            <person name="Aranda M."/>
        </authorList>
    </citation>
    <scope>NUCLEOTIDE SEQUENCE [LARGE SCALE GENOMIC DNA]</scope>
</reference>
<dbReference type="Gene3D" id="3.40.50.1240">
    <property type="entry name" value="Phosphoglycerate mutase-like"/>
    <property type="match status" value="2"/>
</dbReference>
<organism evidence="13 14">
    <name type="scientific">Stylophora pistillata</name>
    <name type="common">Smooth cauliflower coral</name>
    <dbReference type="NCBI Taxonomy" id="50429"/>
    <lineage>
        <taxon>Eukaryota</taxon>
        <taxon>Metazoa</taxon>
        <taxon>Cnidaria</taxon>
        <taxon>Anthozoa</taxon>
        <taxon>Hexacorallia</taxon>
        <taxon>Scleractinia</taxon>
        <taxon>Astrocoeniina</taxon>
        <taxon>Pocilloporidae</taxon>
        <taxon>Stylophora</taxon>
    </lineage>
</organism>
<dbReference type="SUPFAM" id="SSF53254">
    <property type="entry name" value="Phosphoglycerate mutase-like"/>
    <property type="match status" value="1"/>
</dbReference>
<dbReference type="FunFam" id="3.40.50.11950:FF:000002">
    <property type="entry name" value="Inositol hexakisphosphate and diphosphoinositol-pentakisphosphate kinase"/>
    <property type="match status" value="1"/>
</dbReference>
<feature type="compositionally biased region" description="Basic and acidic residues" evidence="11">
    <location>
        <begin position="1125"/>
        <end position="1138"/>
    </location>
</feature>
<dbReference type="CDD" id="cd07061">
    <property type="entry name" value="HP_HAP_like"/>
    <property type="match status" value="1"/>
</dbReference>
<comment type="subcellular location">
    <subcellularLocation>
        <location evidence="1 10">Cytoplasm</location>
        <location evidence="1 10">Cytosol</location>
    </subcellularLocation>
</comment>
<dbReference type="FunFam" id="3.30.470.20:FF:000003">
    <property type="entry name" value="Inositol hexakisphosphate and diphosphoinositol-pentakisphosphate kinase"/>
    <property type="match status" value="1"/>
</dbReference>
<comment type="similarity">
    <text evidence="2 10">Belongs to the histidine acid phosphatase family. VIP1 subfamily.</text>
</comment>
<dbReference type="Pfam" id="PF18086">
    <property type="entry name" value="PPIP5K2_N"/>
    <property type="match status" value="1"/>
</dbReference>
<dbReference type="OrthoDB" id="18042at2759"/>
<feature type="region of interest" description="Disordered" evidence="11">
    <location>
        <begin position="1087"/>
        <end position="1140"/>
    </location>
</feature>
<keyword evidence="4 10" id="KW-0808">Transferase</keyword>
<dbReference type="Proteomes" id="UP000225706">
    <property type="component" value="Unassembled WGS sequence"/>
</dbReference>
<name>A0A2B4RRW9_STYPI</name>
<dbReference type="Gene3D" id="3.30.470.20">
    <property type="entry name" value="ATP-grasp fold, B domain"/>
    <property type="match status" value="2"/>
</dbReference>
<comment type="catalytic activity">
    <reaction evidence="8">
        <text>5-diphospho-1D-myo-inositol 1,2,3,4,6-pentakisphosphate + ATP + H(+) = 1,5-bis(diphospho)-1D-myo-inositol 2,3,4,6-tetrakisphosphate + ADP</text>
        <dbReference type="Rhea" id="RHEA:10276"/>
        <dbReference type="ChEBI" id="CHEBI:15378"/>
        <dbReference type="ChEBI" id="CHEBI:30616"/>
        <dbReference type="ChEBI" id="CHEBI:58628"/>
        <dbReference type="ChEBI" id="CHEBI:77983"/>
        <dbReference type="ChEBI" id="CHEBI:456216"/>
        <dbReference type="EC" id="2.7.4.24"/>
    </reaction>
    <physiologicalReaction direction="left-to-right" evidence="8">
        <dbReference type="Rhea" id="RHEA:10277"/>
    </physiologicalReaction>
</comment>
<feature type="compositionally biased region" description="Acidic residues" evidence="11">
    <location>
        <begin position="37"/>
        <end position="48"/>
    </location>
</feature>
<dbReference type="GO" id="GO:0032958">
    <property type="term" value="P:inositol phosphate biosynthetic process"/>
    <property type="evidence" value="ECO:0007669"/>
    <property type="project" value="TreeGrafter"/>
</dbReference>
<evidence type="ECO:0000256" key="1">
    <source>
        <dbReference type="ARBA" id="ARBA00004514"/>
    </source>
</evidence>
<keyword evidence="6 10" id="KW-0418">Kinase</keyword>
<evidence type="ECO:0000313" key="13">
    <source>
        <dbReference type="EMBL" id="PFX21184.1"/>
    </source>
</evidence>
<evidence type="ECO:0000256" key="9">
    <source>
        <dbReference type="ARBA" id="ARBA00034629"/>
    </source>
</evidence>
<dbReference type="PANTHER" id="PTHR12750">
    <property type="entry name" value="DIPHOSPHOINOSITOL PENTAKISPHOSPHATE KINASE"/>
    <property type="match status" value="1"/>
</dbReference>
<evidence type="ECO:0000259" key="12">
    <source>
        <dbReference type="Pfam" id="PF18086"/>
    </source>
</evidence>
<dbReference type="GO" id="GO:0006020">
    <property type="term" value="P:inositol metabolic process"/>
    <property type="evidence" value="ECO:0007669"/>
    <property type="project" value="TreeGrafter"/>
</dbReference>
<dbReference type="GO" id="GO:0005829">
    <property type="term" value="C:cytosol"/>
    <property type="evidence" value="ECO:0007669"/>
    <property type="project" value="UniProtKB-SubCell"/>
</dbReference>
<dbReference type="Pfam" id="PF00328">
    <property type="entry name" value="His_Phos_2"/>
    <property type="match status" value="2"/>
</dbReference>
<gene>
    <name evidence="13" type="primary">ppip5k2</name>
    <name evidence="13" type="ORF">AWC38_SpisGene14355</name>
</gene>
<feature type="compositionally biased region" description="Basic and acidic residues" evidence="11">
    <location>
        <begin position="1209"/>
        <end position="1225"/>
    </location>
</feature>
<feature type="region of interest" description="Disordered" evidence="11">
    <location>
        <begin position="1"/>
        <end position="20"/>
    </location>
</feature>
<dbReference type="Gene3D" id="3.40.50.11950">
    <property type="match status" value="1"/>
</dbReference>
<evidence type="ECO:0000256" key="6">
    <source>
        <dbReference type="ARBA" id="ARBA00022777"/>
    </source>
</evidence>
<dbReference type="GO" id="GO:0052723">
    <property type="term" value="F:inositol hexakisphosphate 1-kinase activity"/>
    <property type="evidence" value="ECO:0007669"/>
    <property type="project" value="RHEA"/>
</dbReference>
<comment type="catalytic activity">
    <reaction evidence="9">
        <text>1D-myo-inositol hexakisphosphate + ATP = 1-diphospho-1D-myo-inositol 2,3,4,5,6-pentakisphosphate + ADP</text>
        <dbReference type="Rhea" id="RHEA:37459"/>
        <dbReference type="ChEBI" id="CHEBI:30616"/>
        <dbReference type="ChEBI" id="CHEBI:58130"/>
        <dbReference type="ChEBI" id="CHEBI:74946"/>
        <dbReference type="ChEBI" id="CHEBI:456216"/>
        <dbReference type="EC" id="2.7.4.24"/>
    </reaction>
    <physiologicalReaction direction="left-to-right" evidence="9">
        <dbReference type="Rhea" id="RHEA:37460"/>
    </physiologicalReaction>
</comment>
<protein>
    <recommendedName>
        <fullName evidence="10">Inositol hexakisphosphate and diphosphoinositol-pentakisphosphate kinase</fullName>
        <ecNumber evidence="10">2.7.4.24</ecNumber>
    </recommendedName>
</protein>
<dbReference type="GO" id="GO:0033857">
    <property type="term" value="F:5-diphosphoinositol pentakisphosphate 1-kinase activity"/>
    <property type="evidence" value="ECO:0007669"/>
    <property type="project" value="TreeGrafter"/>
</dbReference>
<feature type="region of interest" description="Disordered" evidence="11">
    <location>
        <begin position="29"/>
        <end position="50"/>
    </location>
</feature>
<dbReference type="InterPro" id="IPR000560">
    <property type="entry name" value="His_Pase_clade-2"/>
</dbReference>
<evidence type="ECO:0000313" key="14">
    <source>
        <dbReference type="Proteomes" id="UP000225706"/>
    </source>
</evidence>
<sequence length="1452" mass="165864">MVREEPDLPTRIMSVAQDKAFEQKSIYEPLYNRHDEDGDSNEDDDNEGDQIPKIRIGICAMGKKTRAQPMQEILGRMSAFDCVDIFLFPDDIILNMPVEDWPICDCLISFYSSGFPLEKAIEYTKLRKPFSLNDLEMQYALMDRTTMYSLLESAGIETPRHAILRRDDDGNPSNAKFVELDDSVQIGDMIFHKPFVEKPVDAEDHNVYIYFPSRIGGGSQRLFRKVGNRSSVYSPESSVRKKGSYIYEDFVVTDGVDLKVYTVGPEYAHAEARKSPSLDGKVERDSEGKEIRYPVILNQCEKEMANKVCKMFKVRCDDTHFDDAHCAYFSSPEWDSEKYNATRKTSARNKVSFFPLTQQTVCGCDFLRTHEKSYVCDVNGFSFVKSSKKYYDDAAQVLIDLIAHRLAPRLYKTYNLSAPEQIRKVEVTEGTKLELRCVVGIIRHGDRTPKQKMKMEVRHPRFIELFKKYDGFDKEAPLKLKRPTQLKEVLNIARDLEADVKKGKPLFENPNKIHQLKAVLEMYGNFSGINEKIQFKYLGKPRDRKDSEIRKSKYKKGEREAERRERRDTQTETRKESKENEAQEDNEHSLLLILKWGGELTMMGKDQALELGRAFRSVYGCQGQYSELPCCGLLRLHSTYRHDLKIYASDEGRVQMTAAAFAKGFLALEGELAPVLVHLVRSDKNTTEMLDTPSYASRILGKVKHRLHELLHTDEDFKEEDFTMLAPTKNPSLINAMKFVENPYKMCERIHKLVQSLIGQLKELITQKIYDPRDIYDCIKYDVQHNRFENFKPAPDLTCRLNNVSLLQDFKLKSGRFDISLIPDIYDCIKYDVQHNRFENFKPAPDLTCRLNNVSLLQDFKLKSGRFDISLIPDIYDCIKYDVQHNSHLNLTNSLELYKCAKAFADIVIPQEYGITKEEKLVVSQSVCMRLLKKISGDLRHADKTDTHTRLDPDHIQSVEALNRHVRTRLYFTSESHVHSLVNALRYGNLFEEIPDNQWQSAVDFLAEVPELSYMTQIVLLLYEDPKADLLSDKRFHVELLFSPGAKTMDDPEFLTCGSPRNPSTASVLSFATIDTDLDDIEVFEPYDESVYTENDTPRSEIGLDDYNDDSISEGATPSLVGSGDFKRSLERSSDKSKPAACKRVSFEPLREGEVHLNYCLNRTDESWTLLSLPRRRSNTETVTDATREEEDPLPTRQSAPMKPTYSQDVHDDHAKQQAQPKEEESATTDSGTGSGSSGRTQELPGGLSQEDISVFGPRERATSFELVREEDDNQVGDQLQRFDESYVTTIERPIARRYSFGVLKTPPDVLNPSKRKISFELVRNDGKGNFDGFLDPANESPTPSRISARKISSGTASSAIFALQSLTHAIQSTLVVRPHSLANRTSKSRKPPIAVRYEEMTKVGSLNPLRTLHDAVPLKEMDNFFDTFTGKKCFTPTLTSRSRTNSTESNV</sequence>
<evidence type="ECO:0000256" key="5">
    <source>
        <dbReference type="ARBA" id="ARBA00022741"/>
    </source>
</evidence>
<feature type="region of interest" description="Disordered" evidence="11">
    <location>
        <begin position="1176"/>
        <end position="1257"/>
    </location>
</feature>
<evidence type="ECO:0000256" key="7">
    <source>
        <dbReference type="ARBA" id="ARBA00022840"/>
    </source>
</evidence>
<dbReference type="InterPro" id="IPR040557">
    <property type="entry name" value="VIP1_N"/>
</dbReference>
<comment type="function">
    <text evidence="10">Bifunctional inositol kinase that acts in concert with the IP6K kinases to synthesize the diphosphate group-containing inositol pyrophosphates diphosphoinositol pentakisphosphate, PP-InsP5, and bis-diphosphoinositol tetrakisphosphate, (PP)2-InsP4. PP-InsP5 and (PP)2-InsP4, also respectively called InsP7 and InsP8, may regulate a variety of cellular processes, including apoptosis, vesicle trafficking, cytoskeletal dynamics, and exocytosis. Phosphorylates inositol hexakisphosphate (InsP6).</text>
</comment>
<accession>A0A2B4RRW9</accession>
<evidence type="ECO:0000256" key="8">
    <source>
        <dbReference type="ARBA" id="ARBA00033696"/>
    </source>
</evidence>
<feature type="domain" description="VIP1 N-terminal" evidence="12">
    <location>
        <begin position="54"/>
        <end position="143"/>
    </location>
</feature>
<feature type="region of interest" description="Disordered" evidence="11">
    <location>
        <begin position="546"/>
        <end position="584"/>
    </location>
</feature>
<feature type="compositionally biased region" description="Low complexity" evidence="11">
    <location>
        <begin position="1228"/>
        <end position="1243"/>
    </location>
</feature>
<dbReference type="EMBL" id="LSMT01000288">
    <property type="protein sequence ID" value="PFX21184.1"/>
    <property type="molecule type" value="Genomic_DNA"/>
</dbReference>
<evidence type="ECO:0000256" key="4">
    <source>
        <dbReference type="ARBA" id="ARBA00022679"/>
    </source>
</evidence>
<evidence type="ECO:0000256" key="10">
    <source>
        <dbReference type="RuleBase" id="RU365032"/>
    </source>
</evidence>
<keyword evidence="7 10" id="KW-0067">ATP-binding</keyword>
<keyword evidence="3 10" id="KW-0963">Cytoplasm</keyword>
<dbReference type="GO" id="GO:0005524">
    <property type="term" value="F:ATP binding"/>
    <property type="evidence" value="ECO:0007669"/>
    <property type="project" value="UniProtKB-KW"/>
</dbReference>
<evidence type="ECO:0000256" key="2">
    <source>
        <dbReference type="ARBA" id="ARBA00005609"/>
    </source>
</evidence>
<dbReference type="InterPro" id="IPR029033">
    <property type="entry name" value="His_PPase_superfam"/>
</dbReference>
<dbReference type="STRING" id="50429.A0A2B4RRW9"/>
<proteinExistence type="inferred from homology"/>
<dbReference type="PANTHER" id="PTHR12750:SF9">
    <property type="entry name" value="INOSITOL HEXAKISPHOSPHATE AND DIPHOSPHOINOSITOL-PENTAKISPHOSPHATE KINASE"/>
    <property type="match status" value="1"/>
</dbReference>